<gene>
    <name evidence="2" type="ORF">XYLVIOL_LOCUS6088</name>
</gene>
<dbReference type="Proteomes" id="UP001642520">
    <property type="component" value="Unassembled WGS sequence"/>
</dbReference>
<evidence type="ECO:0000313" key="3">
    <source>
        <dbReference type="Proteomes" id="UP001642520"/>
    </source>
</evidence>
<feature type="signal peptide" evidence="1">
    <location>
        <begin position="1"/>
        <end position="18"/>
    </location>
</feature>
<name>A0ABP1NQX4_XYLVO</name>
<comment type="caution">
    <text evidence="2">The sequence shown here is derived from an EMBL/GenBank/DDBJ whole genome shotgun (WGS) entry which is preliminary data.</text>
</comment>
<feature type="chain" id="PRO_5045039743" description="Glycine-rich protein" evidence="1">
    <location>
        <begin position="19"/>
        <end position="87"/>
    </location>
</feature>
<dbReference type="EMBL" id="CAXAJV020001293">
    <property type="protein sequence ID" value="CAL7943429.1"/>
    <property type="molecule type" value="Genomic_DNA"/>
</dbReference>
<evidence type="ECO:0000313" key="2">
    <source>
        <dbReference type="EMBL" id="CAL7943429.1"/>
    </source>
</evidence>
<evidence type="ECO:0008006" key="4">
    <source>
        <dbReference type="Google" id="ProtNLM"/>
    </source>
</evidence>
<evidence type="ECO:0000256" key="1">
    <source>
        <dbReference type="SAM" id="SignalP"/>
    </source>
</evidence>
<accession>A0ABP1NQX4</accession>
<proteinExistence type="predicted"/>
<organism evidence="2 3">
    <name type="scientific">Xylocopa violacea</name>
    <name type="common">Violet carpenter bee</name>
    <name type="synonym">Apis violacea</name>
    <dbReference type="NCBI Taxonomy" id="135666"/>
    <lineage>
        <taxon>Eukaryota</taxon>
        <taxon>Metazoa</taxon>
        <taxon>Ecdysozoa</taxon>
        <taxon>Arthropoda</taxon>
        <taxon>Hexapoda</taxon>
        <taxon>Insecta</taxon>
        <taxon>Pterygota</taxon>
        <taxon>Neoptera</taxon>
        <taxon>Endopterygota</taxon>
        <taxon>Hymenoptera</taxon>
        <taxon>Apocrita</taxon>
        <taxon>Aculeata</taxon>
        <taxon>Apoidea</taxon>
        <taxon>Anthophila</taxon>
        <taxon>Apidae</taxon>
        <taxon>Xylocopa</taxon>
        <taxon>Xylocopa</taxon>
    </lineage>
</organism>
<sequence>MKFFIVLAVIALASPLYAQTEEKIVEKRGIIGLGGGYGGGIGHSSYSLPSYSSSVRISSGGYGLSGHGLSSGLSLGHGVLRGGYGGW</sequence>
<keyword evidence="1" id="KW-0732">Signal</keyword>
<keyword evidence="3" id="KW-1185">Reference proteome</keyword>
<reference evidence="2 3" key="1">
    <citation type="submission" date="2024-08" db="EMBL/GenBank/DDBJ databases">
        <authorList>
            <person name="Will J Nash"/>
            <person name="Angela Man"/>
            <person name="Seanna McTaggart"/>
            <person name="Kendall Baker"/>
            <person name="Tom Barker"/>
            <person name="Leah Catchpole"/>
            <person name="Alex Durrant"/>
            <person name="Karim Gharbi"/>
            <person name="Naomi Irish"/>
            <person name="Gemy Kaithakottil"/>
            <person name="Debby Ku"/>
            <person name="Aaliyah Providence"/>
            <person name="Felix Shaw"/>
            <person name="David Swarbreck"/>
            <person name="Chris Watkins"/>
            <person name="Ann M. McCartney"/>
            <person name="Giulio Formenti"/>
            <person name="Alice Mouton"/>
            <person name="Noel Vella"/>
            <person name="Bjorn M von Reumont"/>
            <person name="Adriana Vella"/>
            <person name="Wilfried Haerty"/>
        </authorList>
    </citation>
    <scope>NUCLEOTIDE SEQUENCE [LARGE SCALE GENOMIC DNA]</scope>
</reference>
<protein>
    <recommendedName>
        <fullName evidence="4">Glycine-rich protein</fullName>
    </recommendedName>
</protein>